<dbReference type="Gene3D" id="2.10.109.10">
    <property type="entry name" value="Umud Fragment, subunit A"/>
    <property type="match status" value="1"/>
</dbReference>
<dbReference type="AlphaFoldDB" id="A0A1G2U0C1"/>
<evidence type="ECO:0000256" key="3">
    <source>
        <dbReference type="ARBA" id="ARBA00022989"/>
    </source>
</evidence>
<dbReference type="InterPro" id="IPR019533">
    <property type="entry name" value="Peptidase_S26"/>
</dbReference>
<protein>
    <recommendedName>
        <fullName evidence="5">Signal peptidase I</fullName>
        <ecNumber evidence="5">3.4.21.89</ecNumber>
    </recommendedName>
</protein>
<evidence type="ECO:0000313" key="7">
    <source>
        <dbReference type="EMBL" id="OHB02981.1"/>
    </source>
</evidence>
<evidence type="ECO:0000256" key="4">
    <source>
        <dbReference type="ARBA" id="ARBA00023136"/>
    </source>
</evidence>
<dbReference type="InterPro" id="IPR001733">
    <property type="entry name" value="Peptidase_S26B"/>
</dbReference>
<feature type="transmembrane region" description="Helical" evidence="6">
    <location>
        <begin position="115"/>
        <end position="137"/>
    </location>
</feature>
<dbReference type="GO" id="GO:0009003">
    <property type="term" value="F:signal peptidase activity"/>
    <property type="evidence" value="ECO:0007669"/>
    <property type="project" value="UniProtKB-EC"/>
</dbReference>
<comment type="caution">
    <text evidence="7">The sequence shown here is derived from an EMBL/GenBank/DDBJ whole genome shotgun (WGS) entry which is preliminary data.</text>
</comment>
<accession>A0A1G2U0C1</accession>
<keyword evidence="3 6" id="KW-1133">Transmembrane helix</keyword>
<reference evidence="7 8" key="1">
    <citation type="journal article" date="2016" name="Nat. Commun.">
        <title>Thousands of microbial genomes shed light on interconnected biogeochemical processes in an aquifer system.</title>
        <authorList>
            <person name="Anantharaman K."/>
            <person name="Brown C.T."/>
            <person name="Hug L.A."/>
            <person name="Sharon I."/>
            <person name="Castelle C.J."/>
            <person name="Probst A.J."/>
            <person name="Thomas B.C."/>
            <person name="Singh A."/>
            <person name="Wilkins M.J."/>
            <person name="Karaoz U."/>
            <person name="Brodie E.L."/>
            <person name="Williams K.H."/>
            <person name="Hubbard S.S."/>
            <person name="Banfield J.F."/>
        </authorList>
    </citation>
    <scope>NUCLEOTIDE SEQUENCE [LARGE SCALE GENOMIC DNA]</scope>
</reference>
<name>A0A1G2U0C1_9BACT</name>
<dbReference type="InterPro" id="IPR036286">
    <property type="entry name" value="LexA/Signal_pep-like_sf"/>
</dbReference>
<dbReference type="GO" id="GO:0016020">
    <property type="term" value="C:membrane"/>
    <property type="evidence" value="ECO:0007669"/>
    <property type="project" value="UniProtKB-SubCell"/>
</dbReference>
<comment type="subcellular location">
    <subcellularLocation>
        <location evidence="1">Membrane</location>
    </subcellularLocation>
</comment>
<dbReference type="GO" id="GO:0006465">
    <property type="term" value="P:signal peptide processing"/>
    <property type="evidence" value="ECO:0007669"/>
    <property type="project" value="UniProtKB-UniRule"/>
</dbReference>
<dbReference type="NCBIfam" id="TIGR02228">
    <property type="entry name" value="sigpep_I_arch"/>
    <property type="match status" value="1"/>
</dbReference>
<dbReference type="GO" id="GO:0004252">
    <property type="term" value="F:serine-type endopeptidase activity"/>
    <property type="evidence" value="ECO:0007669"/>
    <property type="project" value="UniProtKB-UniRule"/>
</dbReference>
<evidence type="ECO:0000256" key="5">
    <source>
        <dbReference type="NCBIfam" id="TIGR02228"/>
    </source>
</evidence>
<evidence type="ECO:0000256" key="6">
    <source>
        <dbReference type="SAM" id="Phobius"/>
    </source>
</evidence>
<evidence type="ECO:0000313" key="8">
    <source>
        <dbReference type="Proteomes" id="UP000176800"/>
    </source>
</evidence>
<proteinExistence type="predicted"/>
<keyword evidence="2 6" id="KW-0812">Transmembrane</keyword>
<organism evidence="7 8">
    <name type="scientific">Candidatus Zambryskibacteria bacterium RIFCSPLOWO2_01_FULL_45_21</name>
    <dbReference type="NCBI Taxonomy" id="1802761"/>
    <lineage>
        <taxon>Bacteria</taxon>
        <taxon>Candidatus Zambryskiibacteriota</taxon>
    </lineage>
</organism>
<dbReference type="PANTHER" id="PTHR10806">
    <property type="entry name" value="SIGNAL PEPTIDASE COMPLEX CATALYTIC SUBUNIT SEC11"/>
    <property type="match status" value="1"/>
</dbReference>
<dbReference type="CDD" id="cd06530">
    <property type="entry name" value="S26_SPase_I"/>
    <property type="match status" value="1"/>
</dbReference>
<feature type="non-terminal residue" evidence="7">
    <location>
        <position position="1"/>
    </location>
</feature>
<dbReference type="EMBL" id="MHWE01000024">
    <property type="protein sequence ID" value="OHB02981.1"/>
    <property type="molecule type" value="Genomic_DNA"/>
</dbReference>
<dbReference type="EC" id="3.4.21.89" evidence="5"/>
<dbReference type="PANTHER" id="PTHR10806:SF6">
    <property type="entry name" value="SIGNAL PEPTIDASE COMPLEX CATALYTIC SUBUNIT SEC11"/>
    <property type="match status" value="1"/>
</dbReference>
<sequence>LSSKFSEKQGIEIKIVKSGSMEPSIKTGGIVVMKPVRVYRVGDVITFGKDTKAQIPTSHRIVSERQDKGATYYTTKGDTNEEADPREVADSEILGKVIFSVPYAGYVLDFARQPAGFILLVVIPASLIVLSEIWSIIEETKKIVAKKRREKISTEKTTNQSRFMQTYNLRPRGIDGVLPPGLEIWDRLG</sequence>
<evidence type="ECO:0000256" key="1">
    <source>
        <dbReference type="ARBA" id="ARBA00004370"/>
    </source>
</evidence>
<evidence type="ECO:0000256" key="2">
    <source>
        <dbReference type="ARBA" id="ARBA00022692"/>
    </source>
</evidence>
<dbReference type="SUPFAM" id="SSF51306">
    <property type="entry name" value="LexA/Signal peptidase"/>
    <property type="match status" value="1"/>
</dbReference>
<dbReference type="Proteomes" id="UP000176800">
    <property type="component" value="Unassembled WGS sequence"/>
</dbReference>
<gene>
    <name evidence="7" type="ORF">A3B14_00885</name>
</gene>
<dbReference type="PRINTS" id="PR00728">
    <property type="entry name" value="SIGNALPTASE"/>
</dbReference>
<keyword evidence="4 6" id="KW-0472">Membrane</keyword>